<evidence type="ECO:0000313" key="4">
    <source>
        <dbReference type="EMBL" id="PJF31423.1"/>
    </source>
</evidence>
<dbReference type="AlphaFoldDB" id="A0A2M8P1K1"/>
<feature type="transmembrane region" description="Helical" evidence="3">
    <location>
        <begin position="154"/>
        <end position="172"/>
    </location>
</feature>
<keyword evidence="3" id="KW-0472">Membrane</keyword>
<evidence type="ECO:0000256" key="1">
    <source>
        <dbReference type="SAM" id="Coils"/>
    </source>
</evidence>
<gene>
    <name evidence="4" type="ORF">CUN51_03575</name>
</gene>
<dbReference type="EMBL" id="PGTK01000003">
    <property type="protein sequence ID" value="PJF31423.1"/>
    <property type="molecule type" value="Genomic_DNA"/>
</dbReference>
<evidence type="ECO:0000256" key="2">
    <source>
        <dbReference type="SAM" id="MobiDB-lite"/>
    </source>
</evidence>
<keyword evidence="3" id="KW-1133">Transmembrane helix</keyword>
<accession>A0A2M8P1K1</accession>
<evidence type="ECO:0000256" key="3">
    <source>
        <dbReference type="SAM" id="Phobius"/>
    </source>
</evidence>
<keyword evidence="3" id="KW-0812">Transmembrane</keyword>
<evidence type="ECO:0000313" key="5">
    <source>
        <dbReference type="Proteomes" id="UP000228921"/>
    </source>
</evidence>
<proteinExistence type="predicted"/>
<comment type="caution">
    <text evidence="4">The sequence shown here is derived from an EMBL/GenBank/DDBJ whole genome shotgun (WGS) entry which is preliminary data.</text>
</comment>
<feature type="compositionally biased region" description="Low complexity" evidence="2">
    <location>
        <begin position="393"/>
        <end position="442"/>
    </location>
</feature>
<feature type="compositionally biased region" description="Gly residues" evidence="2">
    <location>
        <begin position="443"/>
        <end position="459"/>
    </location>
</feature>
<dbReference type="PANTHER" id="PTHR40903:SF1">
    <property type="entry name" value="HYPHALLY REGULATED CELL WALL PROTEIN 3"/>
    <property type="match status" value="1"/>
</dbReference>
<dbReference type="PANTHER" id="PTHR40903">
    <property type="entry name" value="GLYCINE-RICH CELL WALL STRUCTURAL PROTEIN 1-LIKE"/>
    <property type="match status" value="1"/>
</dbReference>
<feature type="transmembrane region" description="Helical" evidence="3">
    <location>
        <begin position="33"/>
        <end position="54"/>
    </location>
</feature>
<protein>
    <submittedName>
        <fullName evidence="4">Uncharacterized protein</fullName>
    </submittedName>
</protein>
<dbReference type="Proteomes" id="UP000228921">
    <property type="component" value="Unassembled WGS sequence"/>
</dbReference>
<name>A0A2M8P1K1_9CHLR</name>
<feature type="transmembrane region" description="Helical" evidence="3">
    <location>
        <begin position="66"/>
        <end position="88"/>
    </location>
</feature>
<reference evidence="4 5" key="1">
    <citation type="submission" date="2017-11" db="EMBL/GenBank/DDBJ databases">
        <title>Evolution of Phototrophy in the Chloroflexi Phylum Driven by Horizontal Gene Transfer.</title>
        <authorList>
            <person name="Ward L.M."/>
            <person name="Hemp J."/>
            <person name="Shih P.M."/>
            <person name="Mcglynn S.E."/>
            <person name="Fischer W."/>
        </authorList>
    </citation>
    <scope>NUCLEOTIDE SEQUENCE [LARGE SCALE GENOMIC DNA]</scope>
    <source>
        <strain evidence="4">CP2_2F</strain>
    </source>
</reference>
<feature type="compositionally biased region" description="Low complexity" evidence="2">
    <location>
        <begin position="494"/>
        <end position="508"/>
    </location>
</feature>
<feature type="region of interest" description="Disordered" evidence="2">
    <location>
        <begin position="393"/>
        <end position="565"/>
    </location>
</feature>
<feature type="coiled-coil region" evidence="1">
    <location>
        <begin position="180"/>
        <end position="207"/>
    </location>
</feature>
<feature type="coiled-coil region" evidence="1">
    <location>
        <begin position="240"/>
        <end position="270"/>
    </location>
</feature>
<sequence>MTDQLETVNFKQVQRSLLSYIGRWERRLRLTQMALWLPRGAMLGIGVGIVLALLARTCPWLLPEQVAVLAGLAVVLGVIVATVGVWLYPRTPLQAARLFDRLFGLQERTSTALELSVQSIRAPHYFSTLQTQDALQHVAQVQPRRFLPFQWRRNEILATLALGALLMALLLIPNPQMEVIAQQTALREAIEEQIERVEQLKREIIANPELSEAEKQELSQILQDLQEKLSQPELTQPEAVAQLLQAAQLMNNQRNQLTDLQRDALRAAGQALSQSQPLQGAGQAMQNGNLSDAANQLQNLSRRVESGQLTQEQLESMAQALQQAAQALQQANPAAANAMQQAAQALQQGNLSQAAQALQQAAQALQNQHNQLAQSPLTQAAQQAAQQLAQGRNQVAQAGQQPQQGQQGAQAGQQGAQAGQQGTQAGQQGAQAGQQGAQAGQQGAQGAGGAAGAEGGEGSTQGSTVGAQGSGETGDDANVQGAQSAGTGSGGAGTDTTEGTPATGQAEASGGGGDGTLGNNEFIYAPTFIGGEGGETINPRSGRGGDDELIETGEFSQNPTGESRLPIREAIRRAVGGVDQALENDRVPGALRGFIRQYFTDLQR</sequence>
<organism evidence="4 5">
    <name type="scientific">Candidatus Thermofonsia Clade 1 bacterium</name>
    <dbReference type="NCBI Taxonomy" id="2364210"/>
    <lineage>
        <taxon>Bacteria</taxon>
        <taxon>Bacillati</taxon>
        <taxon>Chloroflexota</taxon>
        <taxon>Candidatus Thermofontia</taxon>
        <taxon>Candidatus Thermofonsia Clade 1</taxon>
    </lineage>
</organism>
<keyword evidence="1" id="KW-0175">Coiled coil</keyword>